<comment type="caution">
    <text evidence="4">The sequence shown here is derived from an EMBL/GenBank/DDBJ whole genome shotgun (WGS) entry which is preliminary data.</text>
</comment>
<evidence type="ECO:0000259" key="3">
    <source>
        <dbReference type="PROSITE" id="PS50137"/>
    </source>
</evidence>
<dbReference type="EMBL" id="JAODUO010000671">
    <property type="protein sequence ID" value="KAK2176296.1"/>
    <property type="molecule type" value="Genomic_DNA"/>
</dbReference>
<sequence>MEALTADGTLERRRAEVAKAREVRQAKRAEIAERRKAIVEQRKADRQNREHKNPPTPKNAVMRLHDLGVRPKAYSLVAAGDGDGHSGFAVTVLARGKVYAGRGLSKRRAKLEAAESALKGLGEWTEEDDELKKEIVAKDEKKIANIMASSAASGEGKKKKKKKAKDVVAAAPQPMVEDGNMPDNYDASIYERSVVGTTEAPLPLAQPFSQPPGVKLEQDVKLEQVVKQEESVNCEPGYVAADQKPC</sequence>
<keyword evidence="5" id="KW-1185">Reference proteome</keyword>
<organism evidence="4 5">
    <name type="scientific">Ridgeia piscesae</name>
    <name type="common">Tubeworm</name>
    <dbReference type="NCBI Taxonomy" id="27915"/>
    <lineage>
        <taxon>Eukaryota</taxon>
        <taxon>Metazoa</taxon>
        <taxon>Spiralia</taxon>
        <taxon>Lophotrochozoa</taxon>
        <taxon>Annelida</taxon>
        <taxon>Polychaeta</taxon>
        <taxon>Sedentaria</taxon>
        <taxon>Canalipalpata</taxon>
        <taxon>Sabellida</taxon>
        <taxon>Siboglinidae</taxon>
        <taxon>Ridgeia</taxon>
    </lineage>
</organism>
<feature type="compositionally biased region" description="Basic and acidic residues" evidence="2">
    <location>
        <begin position="18"/>
        <end position="53"/>
    </location>
</feature>
<proteinExistence type="predicted"/>
<feature type="region of interest" description="Disordered" evidence="2">
    <location>
        <begin position="147"/>
        <end position="184"/>
    </location>
</feature>
<gene>
    <name evidence="4" type="ORF">NP493_672g01000</name>
</gene>
<dbReference type="GO" id="GO:0003723">
    <property type="term" value="F:RNA binding"/>
    <property type="evidence" value="ECO:0007669"/>
    <property type="project" value="UniProtKB-UniRule"/>
</dbReference>
<dbReference type="PROSITE" id="PS50137">
    <property type="entry name" value="DS_RBD"/>
    <property type="match status" value="1"/>
</dbReference>
<dbReference type="Proteomes" id="UP001209878">
    <property type="component" value="Unassembled WGS sequence"/>
</dbReference>
<evidence type="ECO:0000313" key="4">
    <source>
        <dbReference type="EMBL" id="KAK2176296.1"/>
    </source>
</evidence>
<feature type="region of interest" description="Disordered" evidence="2">
    <location>
        <begin position="18"/>
        <end position="62"/>
    </location>
</feature>
<evidence type="ECO:0000256" key="2">
    <source>
        <dbReference type="SAM" id="MobiDB-lite"/>
    </source>
</evidence>
<dbReference type="AlphaFoldDB" id="A0AAD9KRR5"/>
<dbReference type="Gene3D" id="3.30.160.20">
    <property type="match status" value="1"/>
</dbReference>
<reference evidence="4" key="1">
    <citation type="journal article" date="2023" name="Mol. Biol. Evol.">
        <title>Third-Generation Sequencing Reveals the Adaptive Role of the Epigenome in Three Deep-Sea Polychaetes.</title>
        <authorList>
            <person name="Perez M."/>
            <person name="Aroh O."/>
            <person name="Sun Y."/>
            <person name="Lan Y."/>
            <person name="Juniper S.K."/>
            <person name="Young C.R."/>
            <person name="Angers B."/>
            <person name="Qian P.Y."/>
        </authorList>
    </citation>
    <scope>NUCLEOTIDE SEQUENCE</scope>
    <source>
        <strain evidence="4">R07B-5</strain>
    </source>
</reference>
<dbReference type="SUPFAM" id="SSF54768">
    <property type="entry name" value="dsRNA-binding domain-like"/>
    <property type="match status" value="1"/>
</dbReference>
<keyword evidence="1" id="KW-0694">RNA-binding</keyword>
<accession>A0AAD9KRR5</accession>
<feature type="domain" description="DRBM" evidence="3">
    <location>
        <begin position="56"/>
        <end position="123"/>
    </location>
</feature>
<dbReference type="SMART" id="SM00358">
    <property type="entry name" value="DSRM"/>
    <property type="match status" value="1"/>
</dbReference>
<evidence type="ECO:0000256" key="1">
    <source>
        <dbReference type="PROSITE-ProRule" id="PRU00266"/>
    </source>
</evidence>
<dbReference type="InterPro" id="IPR014720">
    <property type="entry name" value="dsRBD_dom"/>
</dbReference>
<evidence type="ECO:0000313" key="5">
    <source>
        <dbReference type="Proteomes" id="UP001209878"/>
    </source>
</evidence>
<name>A0AAD9KRR5_RIDPI</name>
<protein>
    <recommendedName>
        <fullName evidence="3">DRBM domain-containing protein</fullName>
    </recommendedName>
</protein>